<protein>
    <submittedName>
        <fullName evidence="1">Lef-3</fullName>
    </submittedName>
</protein>
<name>A0A2H4T2Y7_9VIRU</name>
<dbReference type="KEGG" id="vg:41701377"/>
<dbReference type="GeneID" id="41701377"/>
<dbReference type="OrthoDB" id="35216at10239"/>
<keyword evidence="2" id="KW-1185">Reference proteome</keyword>
<dbReference type="RefSeq" id="YP_009553426.1">
    <property type="nucleotide sequence ID" value="NC_040789.1"/>
</dbReference>
<organism evidence="1">
    <name type="scientific">Tomelloso virus</name>
    <dbReference type="NCBI Taxonomy" id="2053981"/>
    <lineage>
        <taxon>Viruses</taxon>
        <taxon>Viruses incertae sedis</taxon>
        <taxon>Naldaviricetes</taxon>
        <taxon>Lefavirales</taxon>
        <taxon>Nudiviridae</taxon>
        <taxon>Alphanudivirus</taxon>
        <taxon>Alphanudivirus alterdromelanogasteris</taxon>
    </lineage>
</organism>
<accession>A0A2H4T2Y7</accession>
<sequence>MNCVKTMDHKMVRQTLDPRVRNKRQINVVYWQMSFSKNDRRAVSALYFKSNDGHRLFSLNRNNVPIQCWSDISGISTIKSSLVATDRFNQLLEKIKPKILYLNDGEHLDTSKYAIHLFHEHSLLDFLKSIEIVDPQANVSKCTRPTFKTLKELDPTMSKKEYRKIIEAWD</sequence>
<reference evidence="1" key="1">
    <citation type="journal article" date="2021" name="Virus">
        <title>The discovery, distribution and diversity of DNA viruses associated with Drosophila melanogaster in Europe.</title>
        <authorList>
            <person name="Wallace M.A."/>
            <person name="Coffman K.A."/>
            <person name="Gilbert C."/>
            <person name="Ravindran S."/>
            <person name="Albery G.F."/>
            <person name="Abbott J."/>
            <person name="Argyridou E."/>
            <person name="Bellosta P."/>
            <person name="Betancourt A.J."/>
            <person name="Colinet H."/>
            <person name="Eric K."/>
            <person name="Glaser-Schmitt A."/>
            <person name="Grath S."/>
            <person name="Jelic M."/>
            <person name="Kankare M."/>
            <person name="Kozeretska I."/>
            <person name="Loeschcke V."/>
            <person name="Montchamp-Moreau C."/>
            <person name="Ometto L."/>
            <person name="Onder B.S."/>
            <person name="Orengo D.J."/>
            <person name="Parsch J."/>
            <person name="Pascual M."/>
            <person name="Patenkovic A."/>
            <person name="Puerma E."/>
            <person name="Ritchie M.G."/>
            <person name="Rota-Stabelli O."/>
            <person name="Schou M.F."/>
            <person name="Serga S.V."/>
            <person name="Stamenkovic-Radak M."/>
            <person name="Tanaskovic M."/>
            <person name="Veselinovic M.S."/>
            <person name="Vieira J."/>
            <person name="Vieira C.P."/>
            <person name="Kapun M."/>
            <person name="Flatt T."/>
            <person name="Gonzalez J."/>
            <person name="Staubach F."/>
            <person name="Obbard D.J."/>
        </authorList>
    </citation>
    <scope>NUCLEOTIDE SEQUENCE</scope>
    <source>
        <strain evidence="1">DrosEU28 Tomelloso 2015</strain>
    </source>
</reference>
<evidence type="ECO:0000313" key="1">
    <source>
        <dbReference type="EMBL" id="ATY70248.1"/>
    </source>
</evidence>
<proteinExistence type="predicted"/>
<dbReference type="EMBL" id="KY457233">
    <property type="protein sequence ID" value="ATY70248.1"/>
    <property type="molecule type" value="Genomic_DNA"/>
</dbReference>
<evidence type="ECO:0000313" key="2">
    <source>
        <dbReference type="Proteomes" id="UP000289333"/>
    </source>
</evidence>
<dbReference type="Proteomes" id="UP000289333">
    <property type="component" value="Segment"/>
</dbReference>